<dbReference type="AlphaFoldDB" id="A0A0U3MFA0"/>
<accession>A0A0U3MFA0</accession>
<dbReference type="PATRIC" id="fig|76731.3.peg.3063"/>
<keyword evidence="4" id="KW-0732">Signal</keyword>
<dbReference type="NCBIfam" id="TIGR01730">
    <property type="entry name" value="RND_mfp"/>
    <property type="match status" value="1"/>
</dbReference>
<feature type="coiled-coil region" evidence="2">
    <location>
        <begin position="122"/>
        <end position="180"/>
    </location>
</feature>
<gene>
    <name evidence="7" type="ORF">RD2015_2991</name>
</gene>
<dbReference type="Gene3D" id="2.40.30.170">
    <property type="match status" value="1"/>
</dbReference>
<dbReference type="STRING" id="76731.RD2015_2991"/>
<dbReference type="RefSeq" id="WP_058935562.1">
    <property type="nucleotide sequence ID" value="NZ_CP013729.1"/>
</dbReference>
<keyword evidence="2" id="KW-0175">Coiled coil</keyword>
<evidence type="ECO:0000313" key="8">
    <source>
        <dbReference type="Proteomes" id="UP000060699"/>
    </source>
</evidence>
<dbReference type="Gene3D" id="1.10.287.470">
    <property type="entry name" value="Helix hairpin bin"/>
    <property type="match status" value="1"/>
</dbReference>
<feature type="signal peptide" evidence="4">
    <location>
        <begin position="1"/>
        <end position="26"/>
    </location>
</feature>
<dbReference type="Proteomes" id="UP000060699">
    <property type="component" value="Chromosome"/>
</dbReference>
<dbReference type="Pfam" id="PF25973">
    <property type="entry name" value="BSH_CzcB"/>
    <property type="match status" value="1"/>
</dbReference>
<dbReference type="Gene3D" id="2.40.50.100">
    <property type="match status" value="1"/>
</dbReference>
<feature type="domain" description="CzcB-like barrel-sandwich hybrid" evidence="6">
    <location>
        <begin position="83"/>
        <end position="223"/>
    </location>
</feature>
<feature type="domain" description="CusB-like beta-barrel" evidence="5">
    <location>
        <begin position="237"/>
        <end position="302"/>
    </location>
</feature>
<evidence type="ECO:0000256" key="4">
    <source>
        <dbReference type="SAM" id="SignalP"/>
    </source>
</evidence>
<evidence type="ECO:0000256" key="3">
    <source>
        <dbReference type="SAM" id="MobiDB-lite"/>
    </source>
</evidence>
<comment type="similarity">
    <text evidence="1">Belongs to the membrane fusion protein (MFP) (TC 8.A.1) family.</text>
</comment>
<dbReference type="GO" id="GO:0015562">
    <property type="term" value="F:efflux transmembrane transporter activity"/>
    <property type="evidence" value="ECO:0007669"/>
    <property type="project" value="TreeGrafter"/>
</dbReference>
<evidence type="ECO:0000259" key="6">
    <source>
        <dbReference type="Pfam" id="PF25973"/>
    </source>
</evidence>
<feature type="compositionally biased region" description="Basic and acidic residues" evidence="3">
    <location>
        <begin position="28"/>
        <end position="41"/>
    </location>
</feature>
<dbReference type="Pfam" id="PF25954">
    <property type="entry name" value="Beta-barrel_RND_2"/>
    <property type="match status" value="1"/>
</dbReference>
<feature type="region of interest" description="Disordered" evidence="3">
    <location>
        <begin position="28"/>
        <end position="50"/>
    </location>
</feature>
<proteinExistence type="inferred from homology"/>
<dbReference type="InterPro" id="IPR058792">
    <property type="entry name" value="Beta-barrel_RND_2"/>
</dbReference>
<dbReference type="PANTHER" id="PTHR30469">
    <property type="entry name" value="MULTIDRUG RESISTANCE PROTEIN MDTA"/>
    <property type="match status" value="1"/>
</dbReference>
<dbReference type="KEGG" id="rdp:RD2015_2991"/>
<keyword evidence="8" id="KW-1185">Reference proteome</keyword>
<dbReference type="InterPro" id="IPR006143">
    <property type="entry name" value="RND_pump_MFP"/>
</dbReference>
<dbReference type="PANTHER" id="PTHR30469:SF15">
    <property type="entry name" value="HLYD FAMILY OF SECRETION PROTEINS"/>
    <property type="match status" value="1"/>
</dbReference>
<evidence type="ECO:0000313" key="7">
    <source>
        <dbReference type="EMBL" id="ALV07453.1"/>
    </source>
</evidence>
<dbReference type="OrthoDB" id="9806939at2"/>
<protein>
    <submittedName>
        <fullName evidence="7">Secretion protein HlyD</fullName>
    </submittedName>
</protein>
<evidence type="ECO:0000259" key="5">
    <source>
        <dbReference type="Pfam" id="PF25954"/>
    </source>
</evidence>
<feature type="region of interest" description="Disordered" evidence="3">
    <location>
        <begin position="380"/>
        <end position="411"/>
    </location>
</feature>
<evidence type="ECO:0000256" key="1">
    <source>
        <dbReference type="ARBA" id="ARBA00009477"/>
    </source>
</evidence>
<dbReference type="PROSITE" id="PS51257">
    <property type="entry name" value="PROKAR_LIPOPROTEIN"/>
    <property type="match status" value="1"/>
</dbReference>
<evidence type="ECO:0000256" key="2">
    <source>
        <dbReference type="SAM" id="Coils"/>
    </source>
</evidence>
<dbReference type="Gene3D" id="2.40.420.20">
    <property type="match status" value="1"/>
</dbReference>
<dbReference type="SUPFAM" id="SSF111369">
    <property type="entry name" value="HlyD-like secretion proteins"/>
    <property type="match status" value="1"/>
</dbReference>
<sequence precursor="true">MTPVLRSSLRLSLVALATLVVLTACGRGEQKPGGEGGKKDAQAVGSTTAPSLIVSPEDVQTLGESQYASGPVITGSIQPERRADLRAEIQAVVLSVYKENGERVKRGDLLVRLDDTAIRDSVQSAEEAVRASAQSFEQAERQYQRLKTLQAQGMSSIQAMEDAEVRRNNAQSDLVAAKARQATARQQQQRTEIRAPFDGVVSDRKVSPGDSAQLGKELIKVMDPGSMRFEGLVSADRMAELKLGQIVYFKVNGYPQIDFQGKIRRIAQAANTNTRQVEVLVDFSGAQQPGVAGLYAEGRVEATSISALMVADSALVREGDRSFVWRIDGNSLRKAEVKLGARDERQGLFVVAGGLKSGDRLLRHPNSTLQDGQKVDFTKALPPPAAPSAPKPSTMTSSAQGCEALTPLRAA</sequence>
<name>A0A0U3MFA0_9BURK</name>
<dbReference type="InterPro" id="IPR058647">
    <property type="entry name" value="BSH_CzcB-like"/>
</dbReference>
<dbReference type="EMBL" id="CP013729">
    <property type="protein sequence ID" value="ALV07453.1"/>
    <property type="molecule type" value="Genomic_DNA"/>
</dbReference>
<dbReference type="GO" id="GO:1990281">
    <property type="term" value="C:efflux pump complex"/>
    <property type="evidence" value="ECO:0007669"/>
    <property type="project" value="TreeGrafter"/>
</dbReference>
<organism evidence="7 8">
    <name type="scientific">Roseateles depolymerans</name>
    <dbReference type="NCBI Taxonomy" id="76731"/>
    <lineage>
        <taxon>Bacteria</taxon>
        <taxon>Pseudomonadati</taxon>
        <taxon>Pseudomonadota</taxon>
        <taxon>Betaproteobacteria</taxon>
        <taxon>Burkholderiales</taxon>
        <taxon>Sphaerotilaceae</taxon>
        <taxon>Roseateles</taxon>
    </lineage>
</organism>
<feature type="compositionally biased region" description="Pro residues" evidence="3">
    <location>
        <begin position="381"/>
        <end position="390"/>
    </location>
</feature>
<reference evidence="7 8" key="1">
    <citation type="submission" date="2015-12" db="EMBL/GenBank/DDBJ databases">
        <title>Complete genome of Roseateles depolymerans KCTC 42856.</title>
        <authorList>
            <person name="Kim K.M."/>
        </authorList>
    </citation>
    <scope>NUCLEOTIDE SEQUENCE [LARGE SCALE GENOMIC DNA]</scope>
    <source>
        <strain evidence="7 8">KCTC 42856</strain>
    </source>
</reference>
<feature type="chain" id="PRO_5043467003" evidence="4">
    <location>
        <begin position="27"/>
        <end position="411"/>
    </location>
</feature>